<evidence type="ECO:0008006" key="12">
    <source>
        <dbReference type="Google" id="ProtNLM"/>
    </source>
</evidence>
<dbReference type="Pfam" id="PF00230">
    <property type="entry name" value="MIP"/>
    <property type="match status" value="1"/>
</dbReference>
<gene>
    <name evidence="10" type="ORF">HERILL_LOCUS5584</name>
</gene>
<dbReference type="SUPFAM" id="SSF81338">
    <property type="entry name" value="Aquaporin-like"/>
    <property type="match status" value="1"/>
</dbReference>
<evidence type="ECO:0000256" key="7">
    <source>
        <dbReference type="ARBA" id="ARBA00023136"/>
    </source>
</evidence>
<feature type="transmembrane region" description="Helical" evidence="9">
    <location>
        <begin position="56"/>
        <end position="75"/>
    </location>
</feature>
<feature type="transmembrane region" description="Helical" evidence="9">
    <location>
        <begin position="210"/>
        <end position="231"/>
    </location>
</feature>
<feature type="transmembrane region" description="Helical" evidence="9">
    <location>
        <begin position="25"/>
        <end position="44"/>
    </location>
</feature>
<dbReference type="EMBL" id="LR899010">
    <property type="protein sequence ID" value="CAD7082560.1"/>
    <property type="molecule type" value="Genomic_DNA"/>
</dbReference>
<evidence type="ECO:0000256" key="2">
    <source>
        <dbReference type="ARBA" id="ARBA00006175"/>
    </source>
</evidence>
<proteinExistence type="inferred from homology"/>
<dbReference type="InterPro" id="IPR022357">
    <property type="entry name" value="MIP_CS"/>
</dbReference>
<keyword evidence="6 9" id="KW-1133">Transmembrane helix</keyword>
<reference evidence="10 11" key="1">
    <citation type="submission" date="2020-11" db="EMBL/GenBank/DDBJ databases">
        <authorList>
            <person name="Wallbank WR R."/>
            <person name="Pardo Diaz C."/>
            <person name="Kozak K."/>
            <person name="Martin S."/>
            <person name="Jiggins C."/>
            <person name="Moest M."/>
            <person name="Warren A I."/>
            <person name="Generalovic N T."/>
            <person name="Byers J.R.P. K."/>
            <person name="Montejo-Kovacevich G."/>
            <person name="Yen C E."/>
        </authorList>
    </citation>
    <scope>NUCLEOTIDE SEQUENCE [LARGE SCALE GENOMIC DNA]</scope>
</reference>
<dbReference type="InParanoid" id="A0A7R8YSH7"/>
<evidence type="ECO:0000256" key="5">
    <source>
        <dbReference type="ARBA" id="ARBA00022692"/>
    </source>
</evidence>
<comment type="subcellular location">
    <subcellularLocation>
        <location evidence="1">Cell membrane</location>
        <topology evidence="1">Multi-pass membrane protein</topology>
    </subcellularLocation>
</comment>
<dbReference type="GO" id="GO:0015250">
    <property type="term" value="F:water channel activity"/>
    <property type="evidence" value="ECO:0007669"/>
    <property type="project" value="TreeGrafter"/>
</dbReference>
<dbReference type="AlphaFoldDB" id="A0A7R8YSH7"/>
<feature type="transmembrane region" description="Helical" evidence="9">
    <location>
        <begin position="171"/>
        <end position="189"/>
    </location>
</feature>
<dbReference type="PANTHER" id="PTHR19139:SF199">
    <property type="entry name" value="MIP17260P"/>
    <property type="match status" value="1"/>
</dbReference>
<feature type="transmembrane region" description="Helical" evidence="9">
    <location>
        <begin position="95"/>
        <end position="120"/>
    </location>
</feature>
<dbReference type="GO" id="GO:0005886">
    <property type="term" value="C:plasma membrane"/>
    <property type="evidence" value="ECO:0007669"/>
    <property type="project" value="UniProtKB-SubCell"/>
</dbReference>
<feature type="transmembrane region" description="Helical" evidence="9">
    <location>
        <begin position="141"/>
        <end position="159"/>
    </location>
</feature>
<dbReference type="InterPro" id="IPR023271">
    <property type="entry name" value="Aquaporin-like"/>
</dbReference>
<dbReference type="InterPro" id="IPR034294">
    <property type="entry name" value="Aquaporin_transptr"/>
</dbReference>
<keyword evidence="4" id="KW-1003">Cell membrane</keyword>
<accession>A0A7R8YSH7</accession>
<dbReference type="PANTHER" id="PTHR19139">
    <property type="entry name" value="AQUAPORIN TRANSPORTER"/>
    <property type="match status" value="1"/>
</dbReference>
<keyword evidence="7 9" id="KW-0472">Membrane</keyword>
<dbReference type="NCBIfam" id="TIGR00861">
    <property type="entry name" value="MIP"/>
    <property type="match status" value="1"/>
</dbReference>
<dbReference type="OrthoDB" id="3222at2759"/>
<dbReference type="Gene3D" id="1.20.1080.10">
    <property type="entry name" value="Glycerol uptake facilitator protein"/>
    <property type="match status" value="1"/>
</dbReference>
<dbReference type="InterPro" id="IPR000425">
    <property type="entry name" value="MIP"/>
</dbReference>
<evidence type="ECO:0000313" key="10">
    <source>
        <dbReference type="EMBL" id="CAD7082560.1"/>
    </source>
</evidence>
<keyword evidence="11" id="KW-1185">Reference proteome</keyword>
<dbReference type="PRINTS" id="PR00783">
    <property type="entry name" value="MINTRINSICP"/>
</dbReference>
<evidence type="ECO:0000256" key="6">
    <source>
        <dbReference type="ARBA" id="ARBA00022989"/>
    </source>
</evidence>
<dbReference type="OMA" id="FKKKMFW"/>
<dbReference type="CDD" id="cd00333">
    <property type="entry name" value="MIP"/>
    <property type="match status" value="1"/>
</dbReference>
<evidence type="ECO:0000256" key="8">
    <source>
        <dbReference type="RuleBase" id="RU000477"/>
    </source>
</evidence>
<keyword evidence="3 8" id="KW-0813">Transport</keyword>
<organism evidence="10 11">
    <name type="scientific">Hermetia illucens</name>
    <name type="common">Black soldier fly</name>
    <dbReference type="NCBI Taxonomy" id="343691"/>
    <lineage>
        <taxon>Eukaryota</taxon>
        <taxon>Metazoa</taxon>
        <taxon>Ecdysozoa</taxon>
        <taxon>Arthropoda</taxon>
        <taxon>Hexapoda</taxon>
        <taxon>Insecta</taxon>
        <taxon>Pterygota</taxon>
        <taxon>Neoptera</taxon>
        <taxon>Endopterygota</taxon>
        <taxon>Diptera</taxon>
        <taxon>Brachycera</taxon>
        <taxon>Stratiomyomorpha</taxon>
        <taxon>Stratiomyidae</taxon>
        <taxon>Hermetiinae</taxon>
        <taxon>Hermetia</taxon>
    </lineage>
</organism>
<name>A0A7R8YSH7_HERIL</name>
<dbReference type="PROSITE" id="PS00221">
    <property type="entry name" value="MIP"/>
    <property type="match status" value="1"/>
</dbReference>
<evidence type="ECO:0000256" key="4">
    <source>
        <dbReference type="ARBA" id="ARBA00022475"/>
    </source>
</evidence>
<evidence type="ECO:0000313" key="11">
    <source>
        <dbReference type="Proteomes" id="UP000594454"/>
    </source>
</evidence>
<sequence>MSKLKPRDVHYDLGANEFGNNAVRFIQALVAEFVGTFILLFFGVGSCTQSQEIVPVSLVFGFSLTIAVVVAGQISGGHVNPAVTIGLLVIGRITFIRAICYVIVQFCGAIFATFILSLLVSGEISQGHTILRREISAFQGMCLELAGTTVLLLVILGSVDNKKVLQPIAPFMIGLALATNCLAIGKYTGSSLNPARTMGTAILSNDFSDHWIYWVGPILGGILGAVIYVVFIEEKNGSSAVGEAV</sequence>
<keyword evidence="5 8" id="KW-0812">Transmembrane</keyword>
<protein>
    <recommendedName>
        <fullName evidence="12">Aquaporin</fullName>
    </recommendedName>
</protein>
<dbReference type="Proteomes" id="UP000594454">
    <property type="component" value="Chromosome 2"/>
</dbReference>
<evidence type="ECO:0000256" key="1">
    <source>
        <dbReference type="ARBA" id="ARBA00004651"/>
    </source>
</evidence>
<evidence type="ECO:0000256" key="3">
    <source>
        <dbReference type="ARBA" id="ARBA00022448"/>
    </source>
</evidence>
<evidence type="ECO:0000256" key="9">
    <source>
        <dbReference type="SAM" id="Phobius"/>
    </source>
</evidence>
<comment type="similarity">
    <text evidence="2 8">Belongs to the MIP/aquaporin (TC 1.A.8) family.</text>
</comment>